<evidence type="ECO:0000256" key="1">
    <source>
        <dbReference type="ARBA" id="ARBA00004141"/>
    </source>
</evidence>
<feature type="transmembrane region" description="Helical" evidence="5">
    <location>
        <begin position="128"/>
        <end position="145"/>
    </location>
</feature>
<evidence type="ECO:0000313" key="7">
    <source>
        <dbReference type="EMBL" id="MFC5147814.1"/>
    </source>
</evidence>
<dbReference type="RefSeq" id="WP_382046140.1">
    <property type="nucleotide sequence ID" value="NZ_JBHSKJ010000014.1"/>
</dbReference>
<feature type="transmembrane region" description="Helical" evidence="5">
    <location>
        <begin position="385"/>
        <end position="402"/>
    </location>
</feature>
<feature type="transmembrane region" description="Helical" evidence="5">
    <location>
        <begin position="232"/>
        <end position="252"/>
    </location>
</feature>
<accession>A0ABW0A294</accession>
<feature type="transmembrane region" description="Helical" evidence="5">
    <location>
        <begin position="84"/>
        <end position="108"/>
    </location>
</feature>
<evidence type="ECO:0000256" key="3">
    <source>
        <dbReference type="ARBA" id="ARBA00022989"/>
    </source>
</evidence>
<feature type="transmembrane region" description="Helical" evidence="5">
    <location>
        <begin position="312"/>
        <end position="334"/>
    </location>
</feature>
<dbReference type="Pfam" id="PF01699">
    <property type="entry name" value="Na_Ca_ex"/>
    <property type="match status" value="2"/>
</dbReference>
<feature type="domain" description="Sodium/calcium exchanger membrane region" evidence="6">
    <location>
        <begin position="53"/>
        <end position="202"/>
    </location>
</feature>
<evidence type="ECO:0000313" key="8">
    <source>
        <dbReference type="Proteomes" id="UP001596222"/>
    </source>
</evidence>
<keyword evidence="4 5" id="KW-0472">Membrane</keyword>
<feature type="transmembrane region" description="Helical" evidence="5">
    <location>
        <begin position="53"/>
        <end position="72"/>
    </location>
</feature>
<organism evidence="7 8">
    <name type="scientific">Streptomyces aureoversilis</name>
    <dbReference type="NCBI Taxonomy" id="67277"/>
    <lineage>
        <taxon>Bacteria</taxon>
        <taxon>Bacillati</taxon>
        <taxon>Actinomycetota</taxon>
        <taxon>Actinomycetes</taxon>
        <taxon>Kitasatosporales</taxon>
        <taxon>Streptomycetaceae</taxon>
        <taxon>Streptomyces</taxon>
    </lineage>
</organism>
<feature type="transmembrane region" description="Helical" evidence="5">
    <location>
        <begin position="184"/>
        <end position="201"/>
    </location>
</feature>
<proteinExistence type="predicted"/>
<feature type="transmembrane region" description="Helical" evidence="5">
    <location>
        <begin position="272"/>
        <end position="291"/>
    </location>
</feature>
<gene>
    <name evidence="7" type="ORF">ACFPP6_24415</name>
</gene>
<feature type="domain" description="Sodium/calcium exchanger membrane region" evidence="6">
    <location>
        <begin position="234"/>
        <end position="374"/>
    </location>
</feature>
<reference evidence="8" key="1">
    <citation type="journal article" date="2019" name="Int. J. Syst. Evol. Microbiol.">
        <title>The Global Catalogue of Microorganisms (GCM) 10K type strain sequencing project: providing services to taxonomists for standard genome sequencing and annotation.</title>
        <authorList>
            <consortium name="The Broad Institute Genomics Platform"/>
            <consortium name="The Broad Institute Genome Sequencing Center for Infectious Disease"/>
            <person name="Wu L."/>
            <person name="Ma J."/>
        </authorList>
    </citation>
    <scope>NUCLEOTIDE SEQUENCE [LARGE SCALE GENOMIC DNA]</scope>
    <source>
        <strain evidence="8">CGMCC 4.1641</strain>
    </source>
</reference>
<dbReference type="EMBL" id="JBHSKJ010000014">
    <property type="protein sequence ID" value="MFC5147814.1"/>
    <property type="molecule type" value="Genomic_DNA"/>
</dbReference>
<keyword evidence="2 5" id="KW-0812">Transmembrane</keyword>
<keyword evidence="8" id="KW-1185">Reference proteome</keyword>
<dbReference type="InterPro" id="IPR044880">
    <property type="entry name" value="NCX_ion-bd_dom_sf"/>
</dbReference>
<feature type="transmembrane region" description="Helical" evidence="5">
    <location>
        <begin position="161"/>
        <end position="178"/>
    </location>
</feature>
<feature type="transmembrane region" description="Helical" evidence="5">
    <location>
        <begin position="364"/>
        <end position="379"/>
    </location>
</feature>
<evidence type="ECO:0000256" key="5">
    <source>
        <dbReference type="SAM" id="Phobius"/>
    </source>
</evidence>
<dbReference type="Proteomes" id="UP001596222">
    <property type="component" value="Unassembled WGS sequence"/>
</dbReference>
<protein>
    <recommendedName>
        <fullName evidence="6">Sodium/calcium exchanger membrane region domain-containing protein</fullName>
    </recommendedName>
</protein>
<dbReference type="InterPro" id="IPR004837">
    <property type="entry name" value="NaCa_Exmemb"/>
</dbReference>
<sequence>MGEPAATVTAPAGAPVTAPPSVAASAARIAAACAGAAPAVVARLSGAGLSPGWAVAVFGLGVLCSALLLMWAAETARVDMAGALALALLAFIAVLPEYAVDLYFAYAAGSDPSYAAYAAANMTGANRLLVGVGWPLVALAAALALRRRGAAPGAIVLEPHRRIDVAFLAVAAVFAFVMPLSREIGWYVPVVLVPWYGYYLYRIAKCSSGEMEELVGVPARLALLPRAGRRTVTAVLFAGAAAVVFACAEPFASGLVEAGASLGIDRFVLVQWLAPLASEAPELIVAVVFAWRMRAGDGLGALLSSKVNQWTLLVGCLPLAHALGGGGAALPLVTRQVDEVALTAAQTVLAVVVLLDLRFAGWQAAALFILFAVQFALPGEYAREVLTYVYLGLAALLLTTRVRHLPDTCRALGGRIAGDPHF</sequence>
<comment type="subcellular location">
    <subcellularLocation>
        <location evidence="1">Membrane</location>
        <topology evidence="1">Multi-pass membrane protein</topology>
    </subcellularLocation>
</comment>
<name>A0ABW0A294_9ACTN</name>
<evidence type="ECO:0000259" key="6">
    <source>
        <dbReference type="Pfam" id="PF01699"/>
    </source>
</evidence>
<dbReference type="Gene3D" id="1.20.1420.30">
    <property type="entry name" value="NCX, central ion-binding region"/>
    <property type="match status" value="2"/>
</dbReference>
<evidence type="ECO:0000256" key="2">
    <source>
        <dbReference type="ARBA" id="ARBA00022692"/>
    </source>
</evidence>
<evidence type="ECO:0000256" key="4">
    <source>
        <dbReference type="ARBA" id="ARBA00023136"/>
    </source>
</evidence>
<keyword evidence="3 5" id="KW-1133">Transmembrane helix</keyword>
<comment type="caution">
    <text evidence="7">The sequence shown here is derived from an EMBL/GenBank/DDBJ whole genome shotgun (WGS) entry which is preliminary data.</text>
</comment>